<dbReference type="PANTHER" id="PTHR42997:SF1">
    <property type="entry name" value="AP-4-A PHOSPHORYLASE"/>
    <property type="match status" value="1"/>
</dbReference>
<dbReference type="CDD" id="cd01275">
    <property type="entry name" value="FHIT"/>
    <property type="match status" value="1"/>
</dbReference>
<reference evidence="4" key="1">
    <citation type="journal article" date="2020" name="mSystems">
        <title>Genome- and Community-Level Interaction Insights into Carbon Utilization and Element Cycling Functions of Hydrothermarchaeota in Hydrothermal Sediment.</title>
        <authorList>
            <person name="Zhou Z."/>
            <person name="Liu Y."/>
            <person name="Xu W."/>
            <person name="Pan J."/>
            <person name="Luo Z.H."/>
            <person name="Li M."/>
        </authorList>
    </citation>
    <scope>NUCLEOTIDE SEQUENCE [LARGE SCALE GENOMIC DNA]</scope>
    <source>
        <strain evidence="4">SpSt-642</strain>
    </source>
</reference>
<dbReference type="InterPro" id="IPR052908">
    <property type="entry name" value="AP-4-A_phosphorylase"/>
</dbReference>
<evidence type="ECO:0000256" key="2">
    <source>
        <dbReference type="PROSITE-ProRule" id="PRU00464"/>
    </source>
</evidence>
<dbReference type="EMBL" id="DTBJ01000016">
    <property type="protein sequence ID" value="HGM58266.1"/>
    <property type="molecule type" value="Genomic_DNA"/>
</dbReference>
<organism evidence="4">
    <name type="scientific">Staphylothermus marinus</name>
    <dbReference type="NCBI Taxonomy" id="2280"/>
    <lineage>
        <taxon>Archaea</taxon>
        <taxon>Thermoproteota</taxon>
        <taxon>Thermoprotei</taxon>
        <taxon>Desulfurococcales</taxon>
        <taxon>Desulfurococcaceae</taxon>
        <taxon>Staphylothermus</taxon>
    </lineage>
</organism>
<dbReference type="PANTHER" id="PTHR42997">
    <property type="entry name" value="HIT FAMILY HYDROLASE"/>
    <property type="match status" value="1"/>
</dbReference>
<comment type="caution">
    <text evidence="4">The sequence shown here is derived from an EMBL/GenBank/DDBJ whole genome shotgun (WGS) entry which is preliminary data.</text>
</comment>
<evidence type="ECO:0000259" key="3">
    <source>
        <dbReference type="PROSITE" id="PS51084"/>
    </source>
</evidence>
<dbReference type="Pfam" id="PF01230">
    <property type="entry name" value="HIT"/>
    <property type="match status" value="1"/>
</dbReference>
<feature type="short sequence motif" description="Histidine triad motif" evidence="2">
    <location>
        <begin position="121"/>
        <end position="125"/>
    </location>
</feature>
<dbReference type="AlphaFoldDB" id="A0A7C4H8Q2"/>
<dbReference type="InterPro" id="IPR039383">
    <property type="entry name" value="FHIT"/>
</dbReference>
<evidence type="ECO:0000256" key="1">
    <source>
        <dbReference type="ARBA" id="ARBA00022741"/>
    </source>
</evidence>
<dbReference type="InterPro" id="IPR036265">
    <property type="entry name" value="HIT-like_sf"/>
</dbReference>
<protein>
    <submittedName>
        <fullName evidence="4">HIT domain-containing protein</fullName>
    </submittedName>
</protein>
<dbReference type="GO" id="GO:0000166">
    <property type="term" value="F:nucleotide binding"/>
    <property type="evidence" value="ECO:0007669"/>
    <property type="project" value="UniProtKB-KW"/>
</dbReference>
<name>A0A7C4H8Q2_STAMA</name>
<keyword evidence="1" id="KW-0547">Nucleotide-binding</keyword>
<feature type="domain" description="HIT" evidence="3">
    <location>
        <begin position="27"/>
        <end position="136"/>
    </location>
</feature>
<proteinExistence type="predicted"/>
<dbReference type="InterPro" id="IPR011146">
    <property type="entry name" value="HIT-like"/>
</dbReference>
<dbReference type="Gene3D" id="3.30.428.10">
    <property type="entry name" value="HIT-like"/>
    <property type="match status" value="1"/>
</dbReference>
<evidence type="ECO:0000313" key="4">
    <source>
        <dbReference type="EMBL" id="HGM58266.1"/>
    </source>
</evidence>
<gene>
    <name evidence="4" type="ORF">ENU14_01570</name>
</gene>
<dbReference type="SUPFAM" id="SSF54197">
    <property type="entry name" value="HIT-like"/>
    <property type="match status" value="1"/>
</dbReference>
<dbReference type="GO" id="GO:0003824">
    <property type="term" value="F:catalytic activity"/>
    <property type="evidence" value="ECO:0007669"/>
    <property type="project" value="InterPro"/>
</dbReference>
<dbReference type="PROSITE" id="PS51084">
    <property type="entry name" value="HIT_2"/>
    <property type="match status" value="1"/>
</dbReference>
<sequence>MSNLKILWNPWRFEYVKSTTKSDSNCIFCKLPNKSDEESYIVYRGKYSYIALNAYPYNSGHLMIIPYKHVACFDNLNNNELFELIVLTKASTILLRETFNPDGFNIGLNIGRAAGAGVADHIHIHVVPRWIGDTNFMAIIASTKTLPVALSETYSILKNNVDKLINVINKTLLESDSFDQ</sequence>
<accession>A0A7C4H8Q2</accession>